<sequence length="96" mass="9932">MPDRDDSGKPDDRDLSTAASDEARARSDGEQTGGGQEAGAPDGEPDAEPAFLNRAARRARGKGGAAPHQTPGRGSNPPGRGPAQSRRQWGNRRTGG</sequence>
<dbReference type="RefSeq" id="WP_203919974.1">
    <property type="nucleotide sequence ID" value="NZ_BONZ01000043.1"/>
</dbReference>
<evidence type="ECO:0000256" key="1">
    <source>
        <dbReference type="SAM" id="MobiDB-lite"/>
    </source>
</evidence>
<proteinExistence type="predicted"/>
<reference evidence="2" key="1">
    <citation type="submission" date="2021-01" db="EMBL/GenBank/DDBJ databases">
        <title>Whole genome shotgun sequence of Rugosimonospora africana NBRC 104875.</title>
        <authorList>
            <person name="Komaki H."/>
            <person name="Tamura T."/>
        </authorList>
    </citation>
    <scope>NUCLEOTIDE SEQUENCE</scope>
    <source>
        <strain evidence="2">NBRC 104875</strain>
    </source>
</reference>
<accession>A0A8J3VRR4</accession>
<feature type="compositionally biased region" description="Basic and acidic residues" evidence="1">
    <location>
        <begin position="1"/>
        <end position="29"/>
    </location>
</feature>
<dbReference type="AlphaFoldDB" id="A0A8J3VRR4"/>
<feature type="compositionally biased region" description="Low complexity" evidence="1">
    <location>
        <begin position="71"/>
        <end position="82"/>
    </location>
</feature>
<dbReference type="EMBL" id="BONZ01000043">
    <property type="protein sequence ID" value="GIH16389.1"/>
    <property type="molecule type" value="Genomic_DNA"/>
</dbReference>
<evidence type="ECO:0000313" key="3">
    <source>
        <dbReference type="Proteomes" id="UP000642748"/>
    </source>
</evidence>
<organism evidence="2 3">
    <name type="scientific">Rugosimonospora africana</name>
    <dbReference type="NCBI Taxonomy" id="556532"/>
    <lineage>
        <taxon>Bacteria</taxon>
        <taxon>Bacillati</taxon>
        <taxon>Actinomycetota</taxon>
        <taxon>Actinomycetes</taxon>
        <taxon>Micromonosporales</taxon>
        <taxon>Micromonosporaceae</taxon>
        <taxon>Rugosimonospora</taxon>
    </lineage>
</organism>
<keyword evidence="3" id="KW-1185">Reference proteome</keyword>
<feature type="region of interest" description="Disordered" evidence="1">
    <location>
        <begin position="1"/>
        <end position="96"/>
    </location>
</feature>
<evidence type="ECO:0000313" key="2">
    <source>
        <dbReference type="EMBL" id="GIH16389.1"/>
    </source>
</evidence>
<dbReference type="Proteomes" id="UP000642748">
    <property type="component" value="Unassembled WGS sequence"/>
</dbReference>
<name>A0A8J3VRR4_9ACTN</name>
<comment type="caution">
    <text evidence="2">The sequence shown here is derived from an EMBL/GenBank/DDBJ whole genome shotgun (WGS) entry which is preliminary data.</text>
</comment>
<protein>
    <submittedName>
        <fullName evidence="2">Uncharacterized protein</fullName>
    </submittedName>
</protein>
<gene>
    <name evidence="2" type="ORF">Raf01_45610</name>
</gene>